<evidence type="ECO:0000313" key="3">
    <source>
        <dbReference type="Proteomes" id="UP000663882"/>
    </source>
</evidence>
<organism evidence="2 3">
    <name type="scientific">Rotaria sordida</name>
    <dbReference type="NCBI Taxonomy" id="392033"/>
    <lineage>
        <taxon>Eukaryota</taxon>
        <taxon>Metazoa</taxon>
        <taxon>Spiralia</taxon>
        <taxon>Gnathifera</taxon>
        <taxon>Rotifera</taxon>
        <taxon>Eurotatoria</taxon>
        <taxon>Bdelloidea</taxon>
        <taxon>Philodinida</taxon>
        <taxon>Philodinidae</taxon>
        <taxon>Rotaria</taxon>
    </lineage>
</organism>
<proteinExistence type="predicted"/>
<dbReference type="Pfam" id="PF19704">
    <property type="entry name" value="DNAPKcs_CC5"/>
    <property type="match status" value="1"/>
</dbReference>
<dbReference type="GO" id="GO:0005634">
    <property type="term" value="C:nucleus"/>
    <property type="evidence" value="ECO:0007669"/>
    <property type="project" value="InterPro"/>
</dbReference>
<dbReference type="EMBL" id="CAJNOO010001038">
    <property type="protein sequence ID" value="CAF1084002.1"/>
    <property type="molecule type" value="Genomic_DNA"/>
</dbReference>
<dbReference type="Pfam" id="PF20502">
    <property type="entry name" value="DNAPKcs_CC1-2"/>
    <property type="match status" value="1"/>
</dbReference>
<dbReference type="AlphaFoldDB" id="A0A814MWE7"/>
<feature type="domain" description="DNA-dependent protein kinase catalytic subunit CC3" evidence="1">
    <location>
        <begin position="101"/>
        <end position="430"/>
    </location>
</feature>
<comment type="caution">
    <text evidence="2">The sequence shown here is derived from an EMBL/GenBank/DDBJ whole genome shotgun (WGS) entry which is preliminary data.</text>
</comment>
<gene>
    <name evidence="2" type="ORF">RFH988_LOCUS18448</name>
</gene>
<accession>A0A814MWE7</accession>
<dbReference type="OrthoDB" id="431717at2759"/>
<evidence type="ECO:0000313" key="2">
    <source>
        <dbReference type="EMBL" id="CAF1084002.1"/>
    </source>
</evidence>
<evidence type="ECO:0000259" key="1">
    <source>
        <dbReference type="SMART" id="SM01344"/>
    </source>
</evidence>
<dbReference type="SMART" id="SM01344">
    <property type="entry name" value="NUC194"/>
    <property type="match status" value="1"/>
</dbReference>
<name>A0A814MWE7_9BILA</name>
<dbReference type="InterPro" id="IPR045581">
    <property type="entry name" value="DNAPKcs_CC5"/>
</dbReference>
<dbReference type="InterPro" id="IPR012582">
    <property type="entry name" value="DNAPKcs_CC3"/>
</dbReference>
<dbReference type="Proteomes" id="UP000663882">
    <property type="component" value="Unassembled WGS sequence"/>
</dbReference>
<reference evidence="2" key="1">
    <citation type="submission" date="2021-02" db="EMBL/GenBank/DDBJ databases">
        <authorList>
            <person name="Nowell W R."/>
        </authorList>
    </citation>
    <scope>NUCLEOTIDE SEQUENCE</scope>
</reference>
<dbReference type="GO" id="GO:0006303">
    <property type="term" value="P:double-strand break repair via nonhomologous end joining"/>
    <property type="evidence" value="ECO:0007669"/>
    <property type="project" value="InterPro"/>
</dbReference>
<sequence>MTTHLYGQLLQPFYSIDLKMTKPDGLKSNQWIKSESSKPKQSEEYARVVWTTMLTKMITHEKDADKANIVLTIDNQRVVYKLSLMTLFTWALSREKDLGQHYGRQYIDVTLLTKTFIIDSRLLISDEEFDYIFQMYLSLLIDKQLNFTFKICLLDLLLFVASLYTDDNLSEEKHKKMLLKIGSTIDGKQLTKYVIARARAQFIDEKIIKATKMMLTNVTTVEKEIKMNLIHSLSMSSFNCLISVLIFTQTETKLYKAFIFYANASKILCNKILTSSNSDNQLNQQRSSTTPPLIEGIDNDFGTNFIEIEIDELNLHPCIVPMICLLKHIETNDKRSVQSYIPPWMFVYITIFSDTIIPFNIKLFIMPLITHTHTIFKPYTYYWLTSIIYMCNQMFEKFSGLNTFLIDTIVILLSSWNSIVIPSQLDRTSVQRLLEYLFLNSTHKNSLVMESNLDLIKKLIESWNEPIYAPTLILYKLISDQDIKSKHNAVGQSNERLLEELSFILKWHSGQTIQDT</sequence>
<protein>
    <recommendedName>
        <fullName evidence="1">DNA-dependent protein kinase catalytic subunit CC3 domain-containing protein</fullName>
    </recommendedName>
</protein>
<dbReference type="Pfam" id="PF08163">
    <property type="entry name" value="DNAPKcs_CC3"/>
    <property type="match status" value="1"/>
</dbReference>
<dbReference type="InterPro" id="IPR046803">
    <property type="entry name" value="DNAPKcs_CC1-2"/>
</dbReference>